<name>A0A2P2QT36_RHIMU</name>
<accession>A0A2P2QT36</accession>
<proteinExistence type="predicted"/>
<organism evidence="1">
    <name type="scientific">Rhizophora mucronata</name>
    <name type="common">Asiatic mangrove</name>
    <dbReference type="NCBI Taxonomy" id="61149"/>
    <lineage>
        <taxon>Eukaryota</taxon>
        <taxon>Viridiplantae</taxon>
        <taxon>Streptophyta</taxon>
        <taxon>Embryophyta</taxon>
        <taxon>Tracheophyta</taxon>
        <taxon>Spermatophyta</taxon>
        <taxon>Magnoliopsida</taxon>
        <taxon>eudicotyledons</taxon>
        <taxon>Gunneridae</taxon>
        <taxon>Pentapetalae</taxon>
        <taxon>rosids</taxon>
        <taxon>fabids</taxon>
        <taxon>Malpighiales</taxon>
        <taxon>Rhizophoraceae</taxon>
        <taxon>Rhizophora</taxon>
    </lineage>
</organism>
<reference evidence="1" key="1">
    <citation type="submission" date="2018-02" db="EMBL/GenBank/DDBJ databases">
        <title>Rhizophora mucronata_Transcriptome.</title>
        <authorList>
            <person name="Meera S.P."/>
            <person name="Sreeshan A."/>
            <person name="Augustine A."/>
        </authorList>
    </citation>
    <scope>NUCLEOTIDE SEQUENCE</scope>
    <source>
        <tissue evidence="1">Leaf</tissue>
    </source>
</reference>
<protein>
    <submittedName>
        <fullName evidence="1">Uncharacterized protein</fullName>
    </submittedName>
</protein>
<dbReference type="EMBL" id="GGEC01089685">
    <property type="protein sequence ID" value="MBX70169.1"/>
    <property type="molecule type" value="Transcribed_RNA"/>
</dbReference>
<dbReference type="AlphaFoldDB" id="A0A2P2QT36"/>
<sequence>MAWHAPAQPQEWSSRNPQCWGCYPGLCARKKYRFSFLKLFGRWNDRRRLKIKGLRWKISTQLIKHKKKKKKSKKKGQ</sequence>
<evidence type="ECO:0000313" key="1">
    <source>
        <dbReference type="EMBL" id="MBX70169.1"/>
    </source>
</evidence>